<keyword evidence="3" id="KW-1185">Reference proteome</keyword>
<dbReference type="EMBL" id="JACMRX010000005">
    <property type="protein sequence ID" value="KAF7989031.1"/>
    <property type="molecule type" value="Genomic_DNA"/>
</dbReference>
<proteinExistence type="inferred from homology"/>
<name>A0A834XN33_APHGI</name>
<evidence type="ECO:0000256" key="1">
    <source>
        <dbReference type="ARBA" id="ARBA00010098"/>
    </source>
</evidence>
<dbReference type="GO" id="GO:0005634">
    <property type="term" value="C:nucleus"/>
    <property type="evidence" value="ECO:0007669"/>
    <property type="project" value="TreeGrafter"/>
</dbReference>
<comment type="caution">
    <text evidence="2">The sequence shown here is derived from an EMBL/GenBank/DDBJ whole genome shotgun (WGS) entry which is preliminary data.</text>
</comment>
<dbReference type="Proteomes" id="UP000639338">
    <property type="component" value="Unassembled WGS sequence"/>
</dbReference>
<evidence type="ECO:0000313" key="3">
    <source>
        <dbReference type="Proteomes" id="UP000639338"/>
    </source>
</evidence>
<dbReference type="Pfam" id="PF05327">
    <property type="entry name" value="RRN3"/>
    <property type="match status" value="1"/>
</dbReference>
<protein>
    <submittedName>
        <fullName evidence="2">Uncharacterized protein</fullName>
    </submittedName>
</protein>
<accession>A0A834XN33</accession>
<comment type="similarity">
    <text evidence="1">Belongs to the RRN3 family.</text>
</comment>
<organism evidence="2 3">
    <name type="scientific">Aphidius gifuensis</name>
    <name type="common">Parasitoid wasp</name>
    <dbReference type="NCBI Taxonomy" id="684658"/>
    <lineage>
        <taxon>Eukaryota</taxon>
        <taxon>Metazoa</taxon>
        <taxon>Ecdysozoa</taxon>
        <taxon>Arthropoda</taxon>
        <taxon>Hexapoda</taxon>
        <taxon>Insecta</taxon>
        <taxon>Pterygota</taxon>
        <taxon>Neoptera</taxon>
        <taxon>Endopterygota</taxon>
        <taxon>Hymenoptera</taxon>
        <taxon>Apocrita</taxon>
        <taxon>Ichneumonoidea</taxon>
        <taxon>Braconidae</taxon>
        <taxon>Aphidiinae</taxon>
        <taxon>Aphidius</taxon>
    </lineage>
</organism>
<dbReference type="InterPro" id="IPR007991">
    <property type="entry name" value="RNA_pol_I_trans_ini_fac_RRN3"/>
</dbReference>
<dbReference type="PANTHER" id="PTHR12790:SF0">
    <property type="entry name" value="RNA POLYMERASE I-SPECIFIC TRANSCRIPTION INITIATION FACTOR RRN3-RELATED"/>
    <property type="match status" value="1"/>
</dbReference>
<sequence length="1076" mass="125249">MSVVSSRSTTTSVSSILKNSELRVKLIAQRNRVKFKLPKNLKNILINYEDGSDKRSYKDFIYTLTESVIKDNEFLDLFNQVKQCISQLGPQHKIIIEALLNINWTNRCQDAINVYKIFIEDLICIHIEHCKIIIDKLVGQFKPISPDADEWPDGEPREQDLERLSHIHDVILKILKIIPMSNSILLQVLSSKFPYMKATTHMHEIYISSLLEIIIYIPENRREILSLIINKLVILDVHAPRSQLESSTDDKHLESLNDKIKLENDNKNIHQIGHTLDVCMNILLTFINKTCYENNMLNIETAKLLYFDIIDIFEKSILTTYQSNHVQFIIFYITSFKLVFIENFLNLLLNKIMNPNVALIIRQASASYLASYVARSNFISIEMIKSIIYDLKNWIDNYIKSQNSYDGININMHNIFYTICQSLFYIISFRHKDLTIDKKNIVFLENLNLNNIITSKLNPLKYCLPNIVKIFSMVTKLLQIAYCFNIINNNNKKNLPILKNSNFSCNFKIDTFFPFDYYNLKISGKFILPLFKQYDGCVVYDDDKNLDNNQVDNDDDDFILESSNDKTKIFVETIVQKSDDYTVDTLKNIAKNISKTVSNLKLPETTAEVMTYQEKLSKSFNDIINQMEYFEKIPIKLEYLQNNYSNRTMIVKNVLLNYMTKIDRNYDLVKHLMKITELNKGLGIPFVSNAIMIKTNTTKISSYIHYLIMPNNTFPQSSLLPQILSITKKTRCNYQEPPNEKYIMFMIYLILVSYELKAFTADVLGLQYQYDIYRNISRNHLNAIIQTKLNDVELRLEQDHDNMKNWIKLSGRKITNCFREKFQRDVNYFGLESFNLMENIYLMSSQISMADVSNNMVVTGVRFIKQHKILYTQIQQGQLMTGGWINQSTVHWRPVDIDKTKQNNLTNTNDDDDDLIVINQDDLMINLNDVYCPQEDYAVTGVGLGISKIYKNENRIVLFIKCHKIIFQTGKLFENSTGIIEDNIKHEKNIQIGHLHPDVVQKNHHQNFINDGYVKINVARNQLVPFFDNSNVTSSTSIPISGVGLYHNGTDFSGGLLFFQLYSLDYSLVMNFYFTN</sequence>
<dbReference type="AlphaFoldDB" id="A0A834XN33"/>
<dbReference type="GO" id="GO:0001042">
    <property type="term" value="F:RNA polymerase I core binding"/>
    <property type="evidence" value="ECO:0007669"/>
    <property type="project" value="TreeGrafter"/>
</dbReference>
<dbReference type="GO" id="GO:0006361">
    <property type="term" value="P:transcription initiation at RNA polymerase I promoter"/>
    <property type="evidence" value="ECO:0007669"/>
    <property type="project" value="InterPro"/>
</dbReference>
<dbReference type="PANTHER" id="PTHR12790">
    <property type="entry name" value="TRANSCRIPTION INITIATION FACTOR IA RRN3"/>
    <property type="match status" value="1"/>
</dbReference>
<evidence type="ECO:0000313" key="2">
    <source>
        <dbReference type="EMBL" id="KAF7989031.1"/>
    </source>
</evidence>
<dbReference type="GO" id="GO:0001181">
    <property type="term" value="F:RNA polymerase I general transcription initiation factor activity"/>
    <property type="evidence" value="ECO:0007669"/>
    <property type="project" value="InterPro"/>
</dbReference>
<gene>
    <name evidence="2" type="ORF">HCN44_007341</name>
</gene>
<reference evidence="2 3" key="1">
    <citation type="submission" date="2020-08" db="EMBL/GenBank/DDBJ databases">
        <title>Aphidius gifuensis genome sequencing and assembly.</title>
        <authorList>
            <person name="Du Z."/>
        </authorList>
    </citation>
    <scope>NUCLEOTIDE SEQUENCE [LARGE SCALE GENOMIC DNA]</scope>
    <source>
        <strain evidence="2">YNYX2018</strain>
        <tissue evidence="2">Adults</tissue>
    </source>
</reference>